<sequence>MVHPSFFRLIVRMITFISIRFNARRYTNPTVIPHLKKRLSGTIQSAGEPLYVFLQKDRFTP</sequence>
<dbReference type="PATRIC" id="fig|1705565.3.peg.4913"/>
<name>A0A0M1P790_9BACL</name>
<dbReference type="EMBL" id="LIUT01000001">
    <property type="protein sequence ID" value="KOR90200.1"/>
    <property type="molecule type" value="Genomic_DNA"/>
</dbReference>
<keyword evidence="2" id="KW-1185">Reference proteome</keyword>
<gene>
    <name evidence="1" type="ORF">AM231_14365</name>
</gene>
<reference evidence="2" key="1">
    <citation type="submission" date="2015-08" db="EMBL/GenBank/DDBJ databases">
        <title>Genome sequencing project for genomic taxonomy and phylogenomics of Bacillus-like bacteria.</title>
        <authorList>
            <person name="Liu B."/>
            <person name="Wang J."/>
            <person name="Zhu Y."/>
            <person name="Liu G."/>
            <person name="Chen Q."/>
            <person name="Chen Z."/>
            <person name="Lan J."/>
            <person name="Che J."/>
            <person name="Ge C."/>
            <person name="Shi H."/>
            <person name="Pan Z."/>
            <person name="Liu X."/>
        </authorList>
    </citation>
    <scope>NUCLEOTIDE SEQUENCE [LARGE SCALE GENOMIC DNA]</scope>
    <source>
        <strain evidence="2">FJAT-22460</strain>
    </source>
</reference>
<dbReference type="RefSeq" id="WP_054403147.1">
    <property type="nucleotide sequence ID" value="NZ_LIUT01000001.1"/>
</dbReference>
<evidence type="ECO:0000313" key="1">
    <source>
        <dbReference type="EMBL" id="KOR90200.1"/>
    </source>
</evidence>
<dbReference type="AlphaFoldDB" id="A0A0M1P790"/>
<evidence type="ECO:0000313" key="2">
    <source>
        <dbReference type="Proteomes" id="UP000036932"/>
    </source>
</evidence>
<organism evidence="1 2">
    <name type="scientific">Paenibacillus solani</name>
    <dbReference type="NCBI Taxonomy" id="1705565"/>
    <lineage>
        <taxon>Bacteria</taxon>
        <taxon>Bacillati</taxon>
        <taxon>Bacillota</taxon>
        <taxon>Bacilli</taxon>
        <taxon>Bacillales</taxon>
        <taxon>Paenibacillaceae</taxon>
        <taxon>Paenibacillus</taxon>
    </lineage>
</organism>
<protein>
    <submittedName>
        <fullName evidence="1">Uncharacterized protein</fullName>
    </submittedName>
</protein>
<dbReference type="Proteomes" id="UP000036932">
    <property type="component" value="Unassembled WGS sequence"/>
</dbReference>
<accession>A0A0M1P790</accession>
<comment type="caution">
    <text evidence="1">The sequence shown here is derived from an EMBL/GenBank/DDBJ whole genome shotgun (WGS) entry which is preliminary data.</text>
</comment>
<proteinExistence type="predicted"/>